<dbReference type="AlphaFoldDB" id="A0A518G8G7"/>
<accession>A0A518G8G7</accession>
<keyword evidence="1" id="KW-0472">Membrane</keyword>
<dbReference type="PANTHER" id="PTHR30093:SF2">
    <property type="entry name" value="TYPE II SECRETION SYSTEM PROTEIN H"/>
    <property type="match status" value="1"/>
</dbReference>
<reference evidence="3 4" key="1">
    <citation type="submission" date="2019-02" db="EMBL/GenBank/DDBJ databases">
        <title>Deep-cultivation of Planctomycetes and their phenomic and genomic characterization uncovers novel biology.</title>
        <authorList>
            <person name="Wiegand S."/>
            <person name="Jogler M."/>
            <person name="Boedeker C."/>
            <person name="Pinto D."/>
            <person name="Vollmers J."/>
            <person name="Rivas-Marin E."/>
            <person name="Kohn T."/>
            <person name="Peeters S.H."/>
            <person name="Heuer A."/>
            <person name="Rast P."/>
            <person name="Oberbeckmann S."/>
            <person name="Bunk B."/>
            <person name="Jeske O."/>
            <person name="Meyerdierks A."/>
            <person name="Storesund J.E."/>
            <person name="Kallscheuer N."/>
            <person name="Luecker S."/>
            <person name="Lage O.M."/>
            <person name="Pohl T."/>
            <person name="Merkel B.J."/>
            <person name="Hornburger P."/>
            <person name="Mueller R.-W."/>
            <person name="Bruemmer F."/>
            <person name="Labrenz M."/>
            <person name="Spormann A.M."/>
            <person name="Op den Camp H."/>
            <person name="Overmann J."/>
            <person name="Amann R."/>
            <person name="Jetten M.S.M."/>
            <person name="Mascher T."/>
            <person name="Medema M.H."/>
            <person name="Devos D.P."/>
            <person name="Kaster A.-K."/>
            <person name="Ovreas L."/>
            <person name="Rohde M."/>
            <person name="Galperin M.Y."/>
            <person name="Jogler C."/>
        </authorList>
    </citation>
    <scope>NUCLEOTIDE SEQUENCE [LARGE SCALE GENOMIC DNA]</scope>
    <source>
        <strain evidence="3 4">Q31a</strain>
    </source>
</reference>
<dbReference type="InterPro" id="IPR027558">
    <property type="entry name" value="Pre_pil_HX9DG_C"/>
</dbReference>
<evidence type="ECO:0000313" key="4">
    <source>
        <dbReference type="Proteomes" id="UP000318017"/>
    </source>
</evidence>
<keyword evidence="1" id="KW-0812">Transmembrane</keyword>
<sequence length="364" mass="39458">MDFAARIEGRGSIRPTSAKLFQSFSMAICLNPKDNSMFLKIQTPLVRKHLPRRAFTLVELLVVVAIIGVLVGLLLPAVQAAREAARRMQCSNNLKQIALALHNYASANQRLPSNVNHVSMSAHAALLPHLEQGNAANLIDWGVSWSHPNNDLVRVTSVSTFSCPSDPVSDSPVDWATTNYRCNQGSGFLNGLPPTDASDANYGQPEPNGPFVPKQYLKLSSITDGTSNTAAFSEHGIGDFSNAVSSPMDTFWPKTYPDTADEAMEFCQAIDPLDLQFQRVSDVGAPWLQGYHSTSSYFHVSPPQFRSCMFPPGRIATTAKSYHTGGVQVARCDGSVNFVAESIDIAVWRSLGSRNGGESLGSLE</sequence>
<evidence type="ECO:0000313" key="3">
    <source>
        <dbReference type="EMBL" id="QDV24882.1"/>
    </source>
</evidence>
<dbReference type="InterPro" id="IPR045584">
    <property type="entry name" value="Pilin-like"/>
</dbReference>
<dbReference type="NCBIfam" id="TIGR02532">
    <property type="entry name" value="IV_pilin_GFxxxE"/>
    <property type="match status" value="1"/>
</dbReference>
<keyword evidence="4" id="KW-1185">Reference proteome</keyword>
<protein>
    <recommendedName>
        <fullName evidence="2">DUF1559 domain-containing protein</fullName>
    </recommendedName>
</protein>
<feature type="domain" description="DUF1559" evidence="2">
    <location>
        <begin position="79"/>
        <end position="344"/>
    </location>
</feature>
<gene>
    <name evidence="3" type="ORF">Q31a_32040</name>
</gene>
<dbReference type="PANTHER" id="PTHR30093">
    <property type="entry name" value="GENERAL SECRETION PATHWAY PROTEIN G"/>
    <property type="match status" value="1"/>
</dbReference>
<dbReference type="EMBL" id="CP036298">
    <property type="protein sequence ID" value="QDV24882.1"/>
    <property type="molecule type" value="Genomic_DNA"/>
</dbReference>
<evidence type="ECO:0000259" key="2">
    <source>
        <dbReference type="Pfam" id="PF07596"/>
    </source>
</evidence>
<proteinExistence type="predicted"/>
<feature type="transmembrane region" description="Helical" evidence="1">
    <location>
        <begin position="57"/>
        <end position="78"/>
    </location>
</feature>
<dbReference type="SUPFAM" id="SSF54523">
    <property type="entry name" value="Pili subunits"/>
    <property type="match status" value="1"/>
</dbReference>
<dbReference type="Gene3D" id="3.30.700.10">
    <property type="entry name" value="Glycoprotein, Type 4 Pilin"/>
    <property type="match status" value="1"/>
</dbReference>
<dbReference type="KEGG" id="ahel:Q31a_32040"/>
<dbReference type="InterPro" id="IPR011453">
    <property type="entry name" value="DUF1559"/>
</dbReference>
<dbReference type="Proteomes" id="UP000318017">
    <property type="component" value="Chromosome"/>
</dbReference>
<dbReference type="NCBIfam" id="TIGR04294">
    <property type="entry name" value="pre_pil_HX9DG"/>
    <property type="match status" value="1"/>
</dbReference>
<dbReference type="OrthoDB" id="217153at2"/>
<evidence type="ECO:0000256" key="1">
    <source>
        <dbReference type="SAM" id="Phobius"/>
    </source>
</evidence>
<organism evidence="3 4">
    <name type="scientific">Aureliella helgolandensis</name>
    <dbReference type="NCBI Taxonomy" id="2527968"/>
    <lineage>
        <taxon>Bacteria</taxon>
        <taxon>Pseudomonadati</taxon>
        <taxon>Planctomycetota</taxon>
        <taxon>Planctomycetia</taxon>
        <taxon>Pirellulales</taxon>
        <taxon>Pirellulaceae</taxon>
        <taxon>Aureliella</taxon>
    </lineage>
</organism>
<dbReference type="Pfam" id="PF07596">
    <property type="entry name" value="SBP_bac_10"/>
    <property type="match status" value="1"/>
</dbReference>
<name>A0A518G8G7_9BACT</name>
<dbReference type="Pfam" id="PF07963">
    <property type="entry name" value="N_methyl"/>
    <property type="match status" value="1"/>
</dbReference>
<keyword evidence="1" id="KW-1133">Transmembrane helix</keyword>
<dbReference type="InterPro" id="IPR012902">
    <property type="entry name" value="N_methyl_site"/>
</dbReference>